<feature type="region of interest" description="Disordered" evidence="1">
    <location>
        <begin position="1"/>
        <end position="125"/>
    </location>
</feature>
<dbReference type="Proteomes" id="UP000886595">
    <property type="component" value="Unassembled WGS sequence"/>
</dbReference>
<dbReference type="PANTHER" id="PTHR33700:SF25">
    <property type="entry name" value="TRANSMEMBRANE PROTEIN"/>
    <property type="match status" value="1"/>
</dbReference>
<evidence type="ECO:0000313" key="2">
    <source>
        <dbReference type="EMBL" id="KAG2286465.1"/>
    </source>
</evidence>
<protein>
    <submittedName>
        <fullName evidence="2">Uncharacterized protein</fullName>
    </submittedName>
</protein>
<dbReference type="PANTHER" id="PTHR33700">
    <property type="entry name" value="MYB-LIKE PROTEIN X"/>
    <property type="match status" value="1"/>
</dbReference>
<gene>
    <name evidence="2" type="ORF">Bca52824_046069</name>
</gene>
<comment type="caution">
    <text evidence="2">The sequence shown here is derived from an EMBL/GenBank/DDBJ whole genome shotgun (WGS) entry which is preliminary data.</text>
</comment>
<feature type="compositionally biased region" description="Basic and acidic residues" evidence="1">
    <location>
        <begin position="27"/>
        <end position="41"/>
    </location>
</feature>
<name>A0A8X7RGH7_BRACI</name>
<accession>A0A8X7RGH7</accession>
<evidence type="ECO:0000313" key="3">
    <source>
        <dbReference type="Proteomes" id="UP000886595"/>
    </source>
</evidence>
<proteinExistence type="predicted"/>
<reference evidence="2 3" key="1">
    <citation type="submission" date="2020-02" db="EMBL/GenBank/DDBJ databases">
        <authorList>
            <person name="Ma Q."/>
            <person name="Huang Y."/>
            <person name="Song X."/>
            <person name="Pei D."/>
        </authorList>
    </citation>
    <scope>NUCLEOTIDE SEQUENCE [LARGE SCALE GENOMIC DNA]</scope>
    <source>
        <strain evidence="2">Sxm20200214</strain>
        <tissue evidence="2">Leaf</tissue>
    </source>
</reference>
<dbReference type="EMBL" id="JAAMPC010000010">
    <property type="protein sequence ID" value="KAG2286465.1"/>
    <property type="molecule type" value="Genomic_DNA"/>
</dbReference>
<organism evidence="2 3">
    <name type="scientific">Brassica carinata</name>
    <name type="common">Ethiopian mustard</name>
    <name type="synonym">Abyssinian cabbage</name>
    <dbReference type="NCBI Taxonomy" id="52824"/>
    <lineage>
        <taxon>Eukaryota</taxon>
        <taxon>Viridiplantae</taxon>
        <taxon>Streptophyta</taxon>
        <taxon>Embryophyta</taxon>
        <taxon>Tracheophyta</taxon>
        <taxon>Spermatophyta</taxon>
        <taxon>Magnoliopsida</taxon>
        <taxon>eudicotyledons</taxon>
        <taxon>Gunneridae</taxon>
        <taxon>Pentapetalae</taxon>
        <taxon>rosids</taxon>
        <taxon>malvids</taxon>
        <taxon>Brassicales</taxon>
        <taxon>Brassicaceae</taxon>
        <taxon>Brassiceae</taxon>
        <taxon>Brassica</taxon>
    </lineage>
</organism>
<feature type="compositionally biased region" description="Low complexity" evidence="1">
    <location>
        <begin position="1"/>
        <end position="13"/>
    </location>
</feature>
<keyword evidence="3" id="KW-1185">Reference proteome</keyword>
<evidence type="ECO:0000256" key="1">
    <source>
        <dbReference type="SAM" id="MobiDB-lite"/>
    </source>
</evidence>
<dbReference type="AlphaFoldDB" id="A0A8X7RGH7"/>
<sequence>MDLLLSSSSDHLLGAPRIVVPGNESTDSEKKEQVEETEKQDTSYSSKENGNTEEKQSEDASETSQTESDNKNGEIEEVVNQNDQEHSDASSDNSLPQEMKDVRTDLETLPDSGNGGGNSDNVAAE</sequence>